<dbReference type="HOGENOM" id="CLU_834423_0_0_1"/>
<evidence type="ECO:0000313" key="1">
    <source>
        <dbReference type="EMBL" id="ESK84591.1"/>
    </source>
</evidence>
<dbReference type="Proteomes" id="UP000017559">
    <property type="component" value="Unassembled WGS sequence"/>
</dbReference>
<keyword evidence="2" id="KW-1185">Reference proteome</keyword>
<dbReference type="OrthoDB" id="10412723at2759"/>
<gene>
    <name evidence="1" type="ORF">Moror_13348</name>
</gene>
<organism evidence="1 2">
    <name type="scientific">Moniliophthora roreri (strain MCA 2997)</name>
    <name type="common">Cocoa frosty pod rot fungus</name>
    <name type="synonym">Crinipellis roreri</name>
    <dbReference type="NCBI Taxonomy" id="1381753"/>
    <lineage>
        <taxon>Eukaryota</taxon>
        <taxon>Fungi</taxon>
        <taxon>Dikarya</taxon>
        <taxon>Basidiomycota</taxon>
        <taxon>Agaricomycotina</taxon>
        <taxon>Agaricomycetes</taxon>
        <taxon>Agaricomycetidae</taxon>
        <taxon>Agaricales</taxon>
        <taxon>Marasmiineae</taxon>
        <taxon>Marasmiaceae</taxon>
        <taxon>Moniliophthora</taxon>
    </lineage>
</organism>
<name>V2WVL1_MONRO</name>
<protein>
    <submittedName>
        <fullName evidence="1">Uncharacterized protein</fullName>
    </submittedName>
</protein>
<dbReference type="KEGG" id="mrr:Moror_13348"/>
<reference evidence="1 2" key="1">
    <citation type="journal article" date="2014" name="BMC Genomics">
        <title>Genome and secretome analysis of the hemibiotrophic fungal pathogen, Moniliophthora roreri, which causes frosty pod rot disease of cacao: mechanisms of the biotrophic and necrotrophic phases.</title>
        <authorList>
            <person name="Meinhardt L.W."/>
            <person name="Costa G.G.L."/>
            <person name="Thomazella D.P.T."/>
            <person name="Teixeira P.J.P.L."/>
            <person name="Carazzolle M.F."/>
            <person name="Schuster S.C."/>
            <person name="Carlson J.E."/>
            <person name="Guiltinan M.J."/>
            <person name="Mieczkowski P."/>
            <person name="Farmer A."/>
            <person name="Ramaraj T."/>
            <person name="Crozier J."/>
            <person name="Davis R.E."/>
            <person name="Shao J."/>
            <person name="Melnick R.L."/>
            <person name="Pereira G.A.G."/>
            <person name="Bailey B.A."/>
        </authorList>
    </citation>
    <scope>NUCLEOTIDE SEQUENCE [LARGE SCALE GENOMIC DNA]</scope>
    <source>
        <strain evidence="1 2">MCA 2997</strain>
    </source>
</reference>
<accession>V2WVL1</accession>
<sequence>METLTKSTIPQIPDTVTTEKGTPHYAVPGVPVPFVFGFVLDDAQLSLLAKARLSEELFNEVPSMGGYSVIVRQYFDAAKKEQMLLRYKDKHGQQRYLWVFGAVASITGGRPSIKWDRKKAKETLKEEKAETFVSEDIFCARWPSYLCAPNWLKEDFKRSLLYSIYAATRGVRARHVLKHGCPKNSDKALSTGAYHSLIVQEFRATRKKQTILWYENEHGQRRYLWIFGAIASITGQRPTVTWEPEKAKEMLKREDAEFVSPGIDCIQWPGYFPIPDWLKQDFDESLLYLIHHSWEVASKWVGQERSISG</sequence>
<dbReference type="AlphaFoldDB" id="V2WVL1"/>
<dbReference type="EMBL" id="AWSO01001272">
    <property type="protein sequence ID" value="ESK84591.1"/>
    <property type="molecule type" value="Genomic_DNA"/>
</dbReference>
<comment type="caution">
    <text evidence="1">The sequence shown here is derived from an EMBL/GenBank/DDBJ whole genome shotgun (WGS) entry which is preliminary data.</text>
</comment>
<proteinExistence type="predicted"/>
<evidence type="ECO:0000313" key="2">
    <source>
        <dbReference type="Proteomes" id="UP000017559"/>
    </source>
</evidence>